<proteinExistence type="predicted"/>
<accession>A0ABD3YC03</accession>
<gene>
    <name evidence="1" type="ORF">DC53_05885</name>
</gene>
<evidence type="ECO:0000313" key="1">
    <source>
        <dbReference type="EMBL" id="KDC52229.1"/>
    </source>
</evidence>
<dbReference type="RefSeq" id="WP_033028850.1">
    <property type="nucleotide sequence ID" value="NZ_JJNZ01000017.1"/>
</dbReference>
<organism evidence="1 2">
    <name type="scientific">Pseudoalteromonas fuliginea</name>
    <dbReference type="NCBI Taxonomy" id="1872678"/>
    <lineage>
        <taxon>Bacteria</taxon>
        <taxon>Pseudomonadati</taxon>
        <taxon>Pseudomonadota</taxon>
        <taxon>Gammaproteobacteria</taxon>
        <taxon>Alteromonadales</taxon>
        <taxon>Pseudoalteromonadaceae</taxon>
        <taxon>Pseudoalteromonas</taxon>
    </lineage>
</organism>
<reference evidence="1 2" key="1">
    <citation type="submission" date="2014-04" db="EMBL/GenBank/DDBJ databases">
        <title>Pseudoalteromonas galatheae sp. nov., isolated from a deep-sea polychaete near Canal Concepcion, Chile.</title>
        <authorList>
            <person name="Machado H.R."/>
            <person name="Gram L."/>
            <person name="Vynne N.G."/>
        </authorList>
    </citation>
    <scope>NUCLEOTIDE SEQUENCE [LARGE SCALE GENOMIC DNA]</scope>
    <source>
        <strain evidence="1 2">KMM216</strain>
    </source>
</reference>
<evidence type="ECO:0000313" key="2">
    <source>
        <dbReference type="Proteomes" id="UP000027154"/>
    </source>
</evidence>
<dbReference type="AlphaFoldDB" id="A0ABD3YC03"/>
<comment type="caution">
    <text evidence="1">The sequence shown here is derived from an EMBL/GenBank/DDBJ whole genome shotgun (WGS) entry which is preliminary data.</text>
</comment>
<dbReference type="Proteomes" id="UP000027154">
    <property type="component" value="Unassembled WGS sequence"/>
</dbReference>
<name>A0ABD3YC03_9GAMM</name>
<sequence length="164" mass="18400">MNNFVNVIQKLEELSARDSNKARSLNLLNSVIYQVRADMNQYLGMQTTDLHRVEDIADVLGYAGRVVAASDDFPVTPVEPAMFGATEFYTGDYFLVKNGSDRGIYPITIFDDGAGFKTYDLDPALKRYLGDVAVVVLKLVENDLVQKHSIFNLSNDIWQERVIA</sequence>
<protein>
    <submittedName>
        <fullName evidence="1">Uncharacterized protein</fullName>
    </submittedName>
</protein>
<dbReference type="EMBL" id="JJNZ01000017">
    <property type="protein sequence ID" value="KDC52229.1"/>
    <property type="molecule type" value="Genomic_DNA"/>
</dbReference>